<comment type="caution">
    <text evidence="1">The sequence shown here is derived from an EMBL/GenBank/DDBJ whole genome shotgun (WGS) entry which is preliminary data.</text>
</comment>
<accession>A0A8J7G7Y9</accession>
<dbReference type="RefSeq" id="WP_194562267.1">
    <property type="nucleotide sequence ID" value="NZ_JADKPV010000001.1"/>
</dbReference>
<dbReference type="Proteomes" id="UP000622653">
    <property type="component" value="Unassembled WGS sequence"/>
</dbReference>
<protein>
    <submittedName>
        <fullName evidence="1">Uncharacterized protein</fullName>
    </submittedName>
</protein>
<evidence type="ECO:0000313" key="1">
    <source>
        <dbReference type="EMBL" id="MBF4500853.1"/>
    </source>
</evidence>
<dbReference type="AlphaFoldDB" id="A0A8J7G7Y9"/>
<proteinExistence type="predicted"/>
<name>A0A8J7G7Y9_9BACL</name>
<sequence>MACGTDLTALSQSEKVMLAVIQEEAKTADDIAKESKQPIFKVRSGMRSLVEREFAQEEGEAYRATEKTIARLKKEA</sequence>
<gene>
    <name evidence="1" type="ORF">IRY55_05690</name>
</gene>
<reference evidence="1" key="1">
    <citation type="submission" date="2020-11" db="EMBL/GenBank/DDBJ databases">
        <title>Multidrug resistant novel bacterium Savagea serpentis sp. nov., isolated from the scats of a vine snake (Ahaetulla nasuta).</title>
        <authorList>
            <person name="Venkata Ramana V."/>
            <person name="Vikas Patil S."/>
            <person name="Yogita Lugani V."/>
        </authorList>
    </citation>
    <scope>NUCLEOTIDE SEQUENCE</scope>
    <source>
        <strain evidence="1">SN6</strain>
    </source>
</reference>
<dbReference type="EMBL" id="JADKPV010000001">
    <property type="protein sequence ID" value="MBF4500853.1"/>
    <property type="molecule type" value="Genomic_DNA"/>
</dbReference>
<evidence type="ECO:0000313" key="2">
    <source>
        <dbReference type="Proteomes" id="UP000622653"/>
    </source>
</evidence>
<organism evidence="1 2">
    <name type="scientific">Savagea serpentis</name>
    <dbReference type="NCBI Taxonomy" id="2785297"/>
    <lineage>
        <taxon>Bacteria</taxon>
        <taxon>Bacillati</taxon>
        <taxon>Bacillota</taxon>
        <taxon>Bacilli</taxon>
        <taxon>Bacillales</taxon>
        <taxon>Caryophanaceae</taxon>
        <taxon>Savagea</taxon>
    </lineage>
</organism>
<keyword evidence="2" id="KW-1185">Reference proteome</keyword>